<keyword evidence="2" id="KW-1185">Reference proteome</keyword>
<dbReference type="GO" id="GO:0006598">
    <property type="term" value="P:polyamine catabolic process"/>
    <property type="evidence" value="ECO:0007669"/>
    <property type="project" value="TreeGrafter"/>
</dbReference>
<dbReference type="RefSeq" id="WP_057871835.1">
    <property type="nucleotide sequence ID" value="NZ_AZGB01000016.1"/>
</dbReference>
<gene>
    <name evidence="1" type="ORF">FC89_GL001095</name>
</gene>
<comment type="caution">
    <text evidence="1">The sequence shown here is derived from an EMBL/GenBank/DDBJ whole genome shotgun (WGS) entry which is preliminary data.</text>
</comment>
<dbReference type="AlphaFoldDB" id="A0A0R1VLJ5"/>
<dbReference type="PATRIC" id="fig|1423750.3.peg.1120"/>
<dbReference type="InterPro" id="IPR029062">
    <property type="entry name" value="Class_I_gatase-like"/>
</dbReference>
<organism evidence="1 2">
    <name type="scientific">Liquorilactobacillus ghanensis DSM 18630</name>
    <dbReference type="NCBI Taxonomy" id="1423750"/>
    <lineage>
        <taxon>Bacteria</taxon>
        <taxon>Bacillati</taxon>
        <taxon>Bacillota</taxon>
        <taxon>Bacilli</taxon>
        <taxon>Lactobacillales</taxon>
        <taxon>Lactobacillaceae</taxon>
        <taxon>Liquorilactobacillus</taxon>
    </lineage>
</organism>
<sequence>MEKKKIIGIPGGITTANGTRRYYINEADVRGIVKAGATPVMIPSEAINDLDYYVNICDGFFFTGGPDVLPVFYGEEPHINMGFSEIQRDRLEIALVKKALTAGKKLLGICRGMQIINVALGGKLYQDLESEYPVRSKQPLIKHFQAASRTEATHYAKFTANSRLHDLYGDQRLINSHHHQAVSQVADSLKVTAVASDGVIEGLESKDNQQVLAVQWHPEVLVATDEKMQLIFDEFVSGLTK</sequence>
<accession>A0A0R1VLJ5</accession>
<dbReference type="Gene3D" id="3.40.50.880">
    <property type="match status" value="1"/>
</dbReference>
<proteinExistence type="predicted"/>
<name>A0A0R1VLJ5_9LACO</name>
<dbReference type="PROSITE" id="PS51273">
    <property type="entry name" value="GATASE_TYPE_1"/>
    <property type="match status" value="1"/>
</dbReference>
<dbReference type="PANTHER" id="PTHR43235:SF1">
    <property type="entry name" value="GLUTAMINE AMIDOTRANSFERASE PB2B2.05-RELATED"/>
    <property type="match status" value="1"/>
</dbReference>
<dbReference type="GeneID" id="98319114"/>
<dbReference type="OrthoDB" id="9813383at2"/>
<dbReference type="STRING" id="1423750.FC89_GL001095"/>
<dbReference type="Pfam" id="PF07722">
    <property type="entry name" value="Peptidase_C26"/>
    <property type="match status" value="1"/>
</dbReference>
<dbReference type="GO" id="GO:0033969">
    <property type="term" value="F:gamma-glutamyl-gamma-aminobutyrate hydrolase activity"/>
    <property type="evidence" value="ECO:0007669"/>
    <property type="project" value="TreeGrafter"/>
</dbReference>
<dbReference type="Proteomes" id="UP000051451">
    <property type="component" value="Unassembled WGS sequence"/>
</dbReference>
<dbReference type="PANTHER" id="PTHR43235">
    <property type="entry name" value="GLUTAMINE AMIDOTRANSFERASE PB2B2.05-RELATED"/>
    <property type="match status" value="1"/>
</dbReference>
<dbReference type="GO" id="GO:0005829">
    <property type="term" value="C:cytosol"/>
    <property type="evidence" value="ECO:0007669"/>
    <property type="project" value="TreeGrafter"/>
</dbReference>
<evidence type="ECO:0000313" key="2">
    <source>
        <dbReference type="Proteomes" id="UP000051451"/>
    </source>
</evidence>
<dbReference type="CDD" id="cd01745">
    <property type="entry name" value="GATase1_2"/>
    <property type="match status" value="1"/>
</dbReference>
<protein>
    <submittedName>
        <fullName evidence="1">Peptidase C26</fullName>
    </submittedName>
</protein>
<dbReference type="SUPFAM" id="SSF52317">
    <property type="entry name" value="Class I glutamine amidotransferase-like"/>
    <property type="match status" value="1"/>
</dbReference>
<evidence type="ECO:0000313" key="1">
    <source>
        <dbReference type="EMBL" id="KRM06223.1"/>
    </source>
</evidence>
<dbReference type="InterPro" id="IPR044668">
    <property type="entry name" value="PuuD-like"/>
</dbReference>
<dbReference type="EMBL" id="AZGB01000016">
    <property type="protein sequence ID" value="KRM06223.1"/>
    <property type="molecule type" value="Genomic_DNA"/>
</dbReference>
<dbReference type="InterPro" id="IPR011697">
    <property type="entry name" value="Peptidase_C26"/>
</dbReference>
<reference evidence="1 2" key="1">
    <citation type="journal article" date="2015" name="Genome Announc.">
        <title>Expanding the biotechnology potential of lactobacilli through comparative genomics of 213 strains and associated genera.</title>
        <authorList>
            <person name="Sun Z."/>
            <person name="Harris H.M."/>
            <person name="McCann A."/>
            <person name="Guo C."/>
            <person name="Argimon S."/>
            <person name="Zhang W."/>
            <person name="Yang X."/>
            <person name="Jeffery I.B."/>
            <person name="Cooney J.C."/>
            <person name="Kagawa T.F."/>
            <person name="Liu W."/>
            <person name="Song Y."/>
            <person name="Salvetti E."/>
            <person name="Wrobel A."/>
            <person name="Rasinkangas P."/>
            <person name="Parkhill J."/>
            <person name="Rea M.C."/>
            <person name="O'Sullivan O."/>
            <person name="Ritari J."/>
            <person name="Douillard F.P."/>
            <person name="Paul Ross R."/>
            <person name="Yang R."/>
            <person name="Briner A.E."/>
            <person name="Felis G.E."/>
            <person name="de Vos W.M."/>
            <person name="Barrangou R."/>
            <person name="Klaenhammer T.R."/>
            <person name="Caufield P.W."/>
            <person name="Cui Y."/>
            <person name="Zhang H."/>
            <person name="O'Toole P.W."/>
        </authorList>
    </citation>
    <scope>NUCLEOTIDE SEQUENCE [LARGE SCALE GENOMIC DNA]</scope>
    <source>
        <strain evidence="1 2">DSM 18630</strain>
    </source>
</reference>